<protein>
    <recommendedName>
        <fullName evidence="7">D-inositol-3-phosphate glycosyltransferase</fullName>
        <ecNumber evidence="7">2.4.1.250</ecNumber>
    </recommendedName>
    <alternativeName>
        <fullName evidence="7">N-acetylglucosamine-inositol-phosphate N-acetylglucosaminyltransferase</fullName>
        <shortName evidence="7">GlcNAc-Ins-P N-acetylglucosaminyltransferase</shortName>
    </alternativeName>
</protein>
<gene>
    <name evidence="7 10" type="primary">mshA</name>
    <name evidence="10" type="ORF">GCM10009751_16350</name>
</gene>
<keyword evidence="3 7" id="KW-0808">Transferase</keyword>
<feature type="domain" description="Glycosyl transferase family 1" evidence="8">
    <location>
        <begin position="216"/>
        <end position="384"/>
    </location>
</feature>
<comment type="function">
    <text evidence="7">Catalyzes the transfer of a N-acetyl-glucosamine moiety to 1D-myo-inositol 3-phosphate to produce 1D-myo-inositol 2-acetamido-2-deoxy-glucopyranoside 3-phosphate in the mycothiol biosynthesis pathway.</text>
</comment>
<dbReference type="HAMAP" id="MF_01695">
    <property type="entry name" value="MshA"/>
    <property type="match status" value="1"/>
</dbReference>
<feature type="binding site" evidence="7">
    <location>
        <position position="111"/>
    </location>
    <ligand>
        <name>1D-myo-inositol 3-phosphate</name>
        <dbReference type="ChEBI" id="CHEBI:58401"/>
    </ligand>
</feature>
<evidence type="ECO:0000256" key="6">
    <source>
        <dbReference type="ARBA" id="ARBA00048131"/>
    </source>
</evidence>
<dbReference type="Pfam" id="PF13579">
    <property type="entry name" value="Glyco_trans_4_4"/>
    <property type="match status" value="1"/>
</dbReference>
<evidence type="ECO:0000256" key="7">
    <source>
        <dbReference type="HAMAP-Rule" id="MF_01695"/>
    </source>
</evidence>
<evidence type="ECO:0000313" key="11">
    <source>
        <dbReference type="Proteomes" id="UP001501094"/>
    </source>
</evidence>
<evidence type="ECO:0000256" key="3">
    <source>
        <dbReference type="ARBA" id="ARBA00022679"/>
    </source>
</evidence>
<feature type="binding site" evidence="7">
    <location>
        <position position="325"/>
    </location>
    <ligand>
        <name>UDP-N-acetyl-alpha-D-glucosamine</name>
        <dbReference type="ChEBI" id="CHEBI:57705"/>
    </ligand>
</feature>
<evidence type="ECO:0000256" key="5">
    <source>
        <dbReference type="ARBA" id="ARBA00022842"/>
    </source>
</evidence>
<dbReference type="EMBL" id="BAAANL010000003">
    <property type="protein sequence ID" value="GAA1859611.1"/>
    <property type="molecule type" value="Genomic_DNA"/>
</dbReference>
<keyword evidence="2 7" id="KW-0328">Glycosyltransferase</keyword>
<organism evidence="10 11">
    <name type="scientific">Myceligenerans crystallogenes</name>
    <dbReference type="NCBI Taxonomy" id="316335"/>
    <lineage>
        <taxon>Bacteria</taxon>
        <taxon>Bacillati</taxon>
        <taxon>Actinomycetota</taxon>
        <taxon>Actinomycetes</taxon>
        <taxon>Micrococcales</taxon>
        <taxon>Promicromonosporaceae</taxon>
        <taxon>Myceligenerans</taxon>
    </lineage>
</organism>
<feature type="binding site" evidence="7">
    <location>
        <position position="78"/>
    </location>
    <ligand>
        <name>1D-myo-inositol 3-phosphate</name>
        <dbReference type="ChEBI" id="CHEBI:58401"/>
    </ligand>
</feature>
<keyword evidence="4 7" id="KW-0479">Metal-binding</keyword>
<dbReference type="EC" id="2.4.1.250" evidence="7"/>
<feature type="domain" description="Glycosyltransferase subfamily 4-like N-terminal" evidence="9">
    <location>
        <begin position="22"/>
        <end position="197"/>
    </location>
</feature>
<comment type="caution">
    <text evidence="10">The sequence shown here is derived from an EMBL/GenBank/DDBJ whole genome shotgun (WGS) entry which is preliminary data.</text>
</comment>
<evidence type="ECO:0000313" key="10">
    <source>
        <dbReference type="EMBL" id="GAA1859611.1"/>
    </source>
</evidence>
<evidence type="ECO:0000256" key="2">
    <source>
        <dbReference type="ARBA" id="ARBA00022676"/>
    </source>
</evidence>
<name>A0ABN2N9X0_9MICO</name>
<dbReference type="NCBIfam" id="TIGR03449">
    <property type="entry name" value="mycothiol_MshA"/>
    <property type="match status" value="1"/>
</dbReference>
<comment type="subunit">
    <text evidence="7">Homodimer.</text>
</comment>
<accession>A0ABN2N9X0</accession>
<feature type="binding site" evidence="7">
    <location>
        <position position="317"/>
    </location>
    <ligand>
        <name>UDP-N-acetyl-alpha-D-glucosamine</name>
        <dbReference type="ChEBI" id="CHEBI:57705"/>
    </ligand>
</feature>
<keyword evidence="5 7" id="KW-0460">Magnesium</keyword>
<evidence type="ECO:0000256" key="1">
    <source>
        <dbReference type="ARBA" id="ARBA00008449"/>
    </source>
</evidence>
<dbReference type="SUPFAM" id="SSF53756">
    <property type="entry name" value="UDP-Glycosyltransferase/glycogen phosphorylase"/>
    <property type="match status" value="1"/>
</dbReference>
<feature type="binding site" evidence="7">
    <location>
        <position position="304"/>
    </location>
    <ligand>
        <name>Mg(2+)</name>
        <dbReference type="ChEBI" id="CHEBI:18420"/>
    </ligand>
</feature>
<feature type="binding site" evidence="7">
    <location>
        <begin position="20"/>
        <end position="25"/>
    </location>
    <ligand>
        <name>1D-myo-inositol 3-phosphate</name>
        <dbReference type="ChEBI" id="CHEBI:58401"/>
    </ligand>
</feature>
<dbReference type="PANTHER" id="PTHR12526:SF510">
    <property type="entry name" value="D-INOSITOL 3-PHOSPHATE GLYCOSYLTRANSFERASE"/>
    <property type="match status" value="1"/>
</dbReference>
<feature type="binding site" evidence="7">
    <location>
        <position position="135"/>
    </location>
    <ligand>
        <name>1D-myo-inositol 3-phosphate</name>
        <dbReference type="ChEBI" id="CHEBI:58401"/>
    </ligand>
</feature>
<evidence type="ECO:0000259" key="8">
    <source>
        <dbReference type="Pfam" id="PF00534"/>
    </source>
</evidence>
<dbReference type="Pfam" id="PF00534">
    <property type="entry name" value="Glycos_transf_1"/>
    <property type="match status" value="1"/>
</dbReference>
<dbReference type="Proteomes" id="UP001501094">
    <property type="component" value="Unassembled WGS sequence"/>
</dbReference>
<feature type="binding site" evidence="7">
    <location>
        <position position="295"/>
    </location>
    <ligand>
        <name>UDP-N-acetyl-alpha-D-glucosamine</name>
        <dbReference type="ChEBI" id="CHEBI:57705"/>
    </ligand>
</feature>
<feature type="binding site" evidence="7">
    <location>
        <position position="305"/>
    </location>
    <ligand>
        <name>Mg(2+)</name>
        <dbReference type="ChEBI" id="CHEBI:18420"/>
    </ligand>
</feature>
<dbReference type="Gene3D" id="3.40.50.2000">
    <property type="entry name" value="Glycogen Phosphorylase B"/>
    <property type="match status" value="2"/>
</dbReference>
<dbReference type="InterPro" id="IPR028098">
    <property type="entry name" value="Glyco_trans_4-like_N"/>
</dbReference>
<reference evidence="10 11" key="1">
    <citation type="journal article" date="2019" name="Int. J. Syst. Evol. Microbiol.">
        <title>The Global Catalogue of Microorganisms (GCM) 10K type strain sequencing project: providing services to taxonomists for standard genome sequencing and annotation.</title>
        <authorList>
            <consortium name="The Broad Institute Genomics Platform"/>
            <consortium name="The Broad Institute Genome Sequencing Center for Infectious Disease"/>
            <person name="Wu L."/>
            <person name="Ma J."/>
        </authorList>
    </citation>
    <scope>NUCLEOTIDE SEQUENCE [LARGE SCALE GENOMIC DNA]</scope>
    <source>
        <strain evidence="10 11">JCM 14326</strain>
    </source>
</reference>
<feature type="binding site" evidence="7">
    <location>
        <position position="239"/>
    </location>
    <ligand>
        <name>UDP-N-acetyl-alpha-D-glucosamine</name>
        <dbReference type="ChEBI" id="CHEBI:57705"/>
    </ligand>
</feature>
<dbReference type="InterPro" id="IPR017814">
    <property type="entry name" value="Mycothiol_biosynthesis_MshA"/>
</dbReference>
<feature type="binding site" evidence="7">
    <location>
        <position position="9"/>
    </location>
    <ligand>
        <name>1D-myo-inositol 3-phosphate</name>
        <dbReference type="ChEBI" id="CHEBI:58401"/>
    </ligand>
</feature>
<feature type="binding site" evidence="7">
    <location>
        <position position="307"/>
    </location>
    <ligand>
        <name>Mg(2+)</name>
        <dbReference type="ChEBI" id="CHEBI:18420"/>
    </ligand>
</feature>
<evidence type="ECO:0000259" key="9">
    <source>
        <dbReference type="Pfam" id="PF13579"/>
    </source>
</evidence>
<comment type="catalytic activity">
    <reaction evidence="6 7">
        <text>1D-myo-inositol 3-phosphate + UDP-N-acetyl-alpha-D-glucosamine = 1D-myo-inositol 2-acetamido-2-deoxy-alpha-D-glucopyranoside 3-phosphate + UDP + H(+)</text>
        <dbReference type="Rhea" id="RHEA:26188"/>
        <dbReference type="ChEBI" id="CHEBI:15378"/>
        <dbReference type="ChEBI" id="CHEBI:57705"/>
        <dbReference type="ChEBI" id="CHEBI:58223"/>
        <dbReference type="ChEBI" id="CHEBI:58401"/>
        <dbReference type="ChEBI" id="CHEBI:58892"/>
        <dbReference type="EC" id="2.4.1.250"/>
    </reaction>
</comment>
<proteinExistence type="inferred from homology"/>
<dbReference type="RefSeq" id="WP_344101448.1">
    <property type="nucleotide sequence ID" value="NZ_BAAANL010000003.1"/>
</dbReference>
<feature type="binding site" evidence="7">
    <location>
        <position position="331"/>
    </location>
    <ligand>
        <name>Mg(2+)</name>
        <dbReference type="ChEBI" id="CHEBI:18420"/>
    </ligand>
</feature>
<evidence type="ECO:0000256" key="4">
    <source>
        <dbReference type="ARBA" id="ARBA00022723"/>
    </source>
</evidence>
<feature type="binding site" evidence="7">
    <location>
        <position position="234"/>
    </location>
    <ligand>
        <name>UDP-N-acetyl-alpha-D-glucosamine</name>
        <dbReference type="ChEBI" id="CHEBI:57705"/>
    </ligand>
</feature>
<feature type="binding site" evidence="7">
    <location>
        <begin position="15"/>
        <end position="16"/>
    </location>
    <ligand>
        <name>UDP-N-acetyl-alpha-D-glucosamine</name>
        <dbReference type="ChEBI" id="CHEBI:57705"/>
    </ligand>
</feature>
<dbReference type="InterPro" id="IPR001296">
    <property type="entry name" value="Glyco_trans_1"/>
</dbReference>
<feature type="binding site" evidence="7">
    <location>
        <position position="23"/>
    </location>
    <ligand>
        <name>UDP-N-acetyl-alpha-D-glucosamine</name>
        <dbReference type="ChEBI" id="CHEBI:57705"/>
    </ligand>
</feature>
<feature type="binding site" evidence="7">
    <location>
        <position position="155"/>
    </location>
    <ligand>
        <name>1D-myo-inositol 3-phosphate</name>
        <dbReference type="ChEBI" id="CHEBI:58401"/>
    </ligand>
</feature>
<comment type="similarity">
    <text evidence="1 7">Belongs to the glycosyltransferase group 1 family. MshA subfamily.</text>
</comment>
<sequence>MRVAMISVHTSPLEQPGTGDAGGMNVYVLELSRALVRRGAEVEIYTRATSSAQPKAVDAEPGIKVVHIPAGPFEGLDKNDLPGQLCAFAAGVLRAEAHRPEDWYDVVHAHYWLSGQVGWLATERWDVPLVHSMHTMARVKNAALAPGDRPEPMVRIVGEEQVVAEADALVASTEQEADDLTSWYGAERSRVHVVPPGVDTQLFSPLPEAAGGRAVLRERLGLPAGRDVVLFAGRIQLLKGPDVLVRALSAWPAGRRRPLLVVLGGASGTRTAVRELEALAWQEGVSDDVLVRPAVPQDELAGWFRAADLVAVPSHNESFGLVAAEALASGTPVVAAAVGGLRTVVADGESGALVPGHDPARWARTLADLLADEQRRARMARAARASAARFSWDHAAGEMLQVYEAARRRHADSRGVPGPVNIA</sequence>
<dbReference type="PANTHER" id="PTHR12526">
    <property type="entry name" value="GLYCOSYLTRANSFERASE"/>
    <property type="match status" value="1"/>
</dbReference>
<keyword evidence="11" id="KW-1185">Reference proteome</keyword>